<evidence type="ECO:0000256" key="1">
    <source>
        <dbReference type="SAM" id="MobiDB-lite"/>
    </source>
</evidence>
<organism evidence="3 4">
    <name type="scientific">Actinomadura rubrobrunea</name>
    <dbReference type="NCBI Taxonomy" id="115335"/>
    <lineage>
        <taxon>Bacteria</taxon>
        <taxon>Bacillati</taxon>
        <taxon>Actinomycetota</taxon>
        <taxon>Actinomycetes</taxon>
        <taxon>Streptosporangiales</taxon>
        <taxon>Thermomonosporaceae</taxon>
        <taxon>Actinomadura</taxon>
    </lineage>
</organism>
<feature type="transmembrane region" description="Helical" evidence="2">
    <location>
        <begin position="331"/>
        <end position="351"/>
    </location>
</feature>
<keyword evidence="2" id="KW-0472">Membrane</keyword>
<proteinExistence type="predicted"/>
<feature type="compositionally biased region" description="Basic and acidic residues" evidence="1">
    <location>
        <begin position="186"/>
        <end position="195"/>
    </location>
</feature>
<feature type="compositionally biased region" description="Pro residues" evidence="1">
    <location>
        <begin position="49"/>
        <end position="58"/>
    </location>
</feature>
<feature type="compositionally biased region" description="Low complexity" evidence="1">
    <location>
        <begin position="82"/>
        <end position="144"/>
    </location>
</feature>
<evidence type="ECO:0000313" key="3">
    <source>
        <dbReference type="EMBL" id="GLW65325.1"/>
    </source>
</evidence>
<dbReference type="RefSeq" id="WP_146150292.1">
    <property type="nucleotide sequence ID" value="NZ_BSRZ01000008.1"/>
</dbReference>
<reference evidence="3" key="1">
    <citation type="submission" date="2023-02" db="EMBL/GenBank/DDBJ databases">
        <title>Actinomadura rubrobrunea NBRC 14622.</title>
        <authorList>
            <person name="Ichikawa N."/>
            <person name="Sato H."/>
            <person name="Tonouchi N."/>
        </authorList>
    </citation>
    <scope>NUCLEOTIDE SEQUENCE</scope>
    <source>
        <strain evidence="3">NBRC 14622</strain>
    </source>
</reference>
<feature type="compositionally biased region" description="Low complexity" evidence="1">
    <location>
        <begin position="360"/>
        <end position="375"/>
    </location>
</feature>
<sequence>MGGPAEAPLSAPVAADPSASLGDKTMLIPPTPAWARSAAPSGPADPADAAPPAPPAFSAPPAAADLEATTAWAYDAGGAAEPAQTAGAVGAPPAAAPSADGGAAPAAPTPDSAATASAPPASSSPSAGGSATPSSEGGPAASGGFETAPPPPPAWAGEAGANAAPSPKDPTGPEPIIPESWFARPKRPDEQKQGQDQDQATQVWSAQQAPTAPGADAQPAADAHATAADSLGQTTVLDSAASAAPPVQQTQVMQPAPSAPMEHGMFAAPPSAPDAVAGPPFGAPQYFGGPHGPAGTQFAHPIQGADTAPPGIPPYPAGPHGTGKKGVSKPLLITVSGLVVAALVSVGFVVFGKDDKPQQPVATTTSPAPTNATMTQPRRPAPAMYDQARQVDAVLAASLDARNELTRAVEAARTCRTLPAAMAGFQRVAVRRQDQLRRTQNLKLDKVPNGERLRVAMRQAFQASLEADRALIAWGKRAGRKCRGKPRPDISRASGRIPAERKAIIAKQRLVAIWNPLARQVGLPPRTVSNL</sequence>
<accession>A0A9W6PWN8</accession>
<evidence type="ECO:0000256" key="2">
    <source>
        <dbReference type="SAM" id="Phobius"/>
    </source>
</evidence>
<feature type="region of interest" description="Disordered" evidence="1">
    <location>
        <begin position="241"/>
        <end position="263"/>
    </location>
</feature>
<dbReference type="Proteomes" id="UP001165124">
    <property type="component" value="Unassembled WGS sequence"/>
</dbReference>
<feature type="region of interest" description="Disordered" evidence="1">
    <location>
        <begin position="1"/>
        <end position="227"/>
    </location>
</feature>
<comment type="caution">
    <text evidence="3">The sequence shown here is derived from an EMBL/GenBank/DDBJ whole genome shotgun (WGS) entry which is preliminary data.</text>
</comment>
<feature type="compositionally biased region" description="Pro residues" evidence="1">
    <location>
        <begin position="167"/>
        <end position="176"/>
    </location>
</feature>
<keyword evidence="4" id="KW-1185">Reference proteome</keyword>
<keyword evidence="2" id="KW-0812">Transmembrane</keyword>
<name>A0A9W6PWN8_9ACTN</name>
<gene>
    <name evidence="3" type="ORF">Arub01_35690</name>
</gene>
<evidence type="ECO:0000313" key="4">
    <source>
        <dbReference type="Proteomes" id="UP001165124"/>
    </source>
</evidence>
<feature type="compositionally biased region" description="Low complexity" evidence="1">
    <location>
        <begin position="155"/>
        <end position="166"/>
    </location>
</feature>
<protein>
    <submittedName>
        <fullName evidence="3">Uncharacterized protein</fullName>
    </submittedName>
</protein>
<dbReference type="EMBL" id="BSRZ01000008">
    <property type="protein sequence ID" value="GLW65325.1"/>
    <property type="molecule type" value="Genomic_DNA"/>
</dbReference>
<dbReference type="AlphaFoldDB" id="A0A9W6PWN8"/>
<feature type="compositionally biased region" description="Low complexity" evidence="1">
    <location>
        <begin position="35"/>
        <end position="48"/>
    </location>
</feature>
<keyword evidence="2" id="KW-1133">Transmembrane helix</keyword>
<feature type="region of interest" description="Disordered" evidence="1">
    <location>
        <begin position="354"/>
        <end position="381"/>
    </location>
</feature>
<feature type="compositionally biased region" description="Low complexity" evidence="1">
    <location>
        <begin position="196"/>
        <end position="227"/>
    </location>
</feature>